<keyword evidence="8 10" id="KW-0378">Hydrolase</keyword>
<comment type="activity regulation">
    <text evidence="10">Allosterically activated by HslU binding.</text>
</comment>
<keyword evidence="3 10" id="KW-0963">Cytoplasm</keyword>
<name>A0A662ZHW8_9GAMM</name>
<evidence type="ECO:0000256" key="9">
    <source>
        <dbReference type="ARBA" id="ARBA00023053"/>
    </source>
</evidence>
<dbReference type="HAMAP" id="MF_00248">
    <property type="entry name" value="HslV"/>
    <property type="match status" value="1"/>
</dbReference>
<comment type="subcellular location">
    <subcellularLocation>
        <location evidence="1 10">Cytoplasm</location>
    </subcellularLocation>
</comment>
<dbReference type="PANTHER" id="PTHR32194">
    <property type="entry name" value="METALLOPROTEASE TLDD"/>
    <property type="match status" value="1"/>
</dbReference>
<proteinExistence type="inferred from homology"/>
<dbReference type="Pfam" id="PF00227">
    <property type="entry name" value="Proteasome"/>
    <property type="match status" value="1"/>
</dbReference>
<dbReference type="InterPro" id="IPR023333">
    <property type="entry name" value="Proteasome_suB-type"/>
</dbReference>
<sequence length="174" mass="18679">MTTIVSVRKNGKVVIGGDGQVSLGNTVLKGNARKVRKLNNGNIIVGFAGSTADAFTLLDIFEEQVKSCNGNFEKSVIAFSKLWRTDKILRRLEAMIIVADKSKSFLISGSGDVVTQDNDLLAIGSGGNYAYSAAKALLENTDLDAEEIVKKSLDIASDICVFTNKQFTIESIAI</sequence>
<gene>
    <name evidence="10" type="primary">hslV</name>
    <name evidence="11" type="ORF">SAMN02910344_01466</name>
</gene>
<dbReference type="RefSeq" id="WP_093142427.1">
    <property type="nucleotide sequence ID" value="NZ_FOXF01000026.1"/>
</dbReference>
<evidence type="ECO:0000256" key="10">
    <source>
        <dbReference type="HAMAP-Rule" id="MF_00248"/>
    </source>
</evidence>
<comment type="subunit">
    <text evidence="10">A double ring-shaped homohexamer of HslV is capped on each side by a ring-shaped HslU homohexamer. The assembly of the HslU/HslV complex is dependent on binding of ATP.</text>
</comment>
<feature type="binding site" evidence="10">
    <location>
        <position position="157"/>
    </location>
    <ligand>
        <name>Na(+)</name>
        <dbReference type="ChEBI" id="CHEBI:29101"/>
    </ligand>
</feature>
<evidence type="ECO:0000313" key="12">
    <source>
        <dbReference type="Proteomes" id="UP000243745"/>
    </source>
</evidence>
<keyword evidence="5 10" id="KW-0645">Protease</keyword>
<organism evidence="11 12">
    <name type="scientific">Ruminobacter amylophilus</name>
    <dbReference type="NCBI Taxonomy" id="867"/>
    <lineage>
        <taxon>Bacteria</taxon>
        <taxon>Pseudomonadati</taxon>
        <taxon>Pseudomonadota</taxon>
        <taxon>Gammaproteobacteria</taxon>
        <taxon>Aeromonadales</taxon>
        <taxon>Succinivibrionaceae</taxon>
        <taxon>Ruminobacter</taxon>
    </lineage>
</organism>
<evidence type="ECO:0000256" key="2">
    <source>
        <dbReference type="ARBA" id="ARBA00006053"/>
    </source>
</evidence>
<protein>
    <recommendedName>
        <fullName evidence="10">ATP-dependent protease subunit HslV</fullName>
        <ecNumber evidence="10">3.4.25.2</ecNumber>
    </recommendedName>
</protein>
<evidence type="ECO:0000256" key="7">
    <source>
        <dbReference type="ARBA" id="ARBA00022723"/>
    </source>
</evidence>
<dbReference type="CDD" id="cd01913">
    <property type="entry name" value="protease_HslV"/>
    <property type="match status" value="1"/>
</dbReference>
<feature type="binding site" evidence="10">
    <location>
        <position position="160"/>
    </location>
    <ligand>
        <name>Na(+)</name>
        <dbReference type="ChEBI" id="CHEBI:29101"/>
    </ligand>
</feature>
<evidence type="ECO:0000256" key="1">
    <source>
        <dbReference type="ARBA" id="ARBA00004496"/>
    </source>
</evidence>
<dbReference type="EC" id="3.4.25.2" evidence="10"/>
<dbReference type="InterPro" id="IPR022281">
    <property type="entry name" value="ATP-dep_Prtase_HsIV_su"/>
</dbReference>
<evidence type="ECO:0000256" key="5">
    <source>
        <dbReference type="ARBA" id="ARBA00022670"/>
    </source>
</evidence>
<dbReference type="GO" id="GO:0004298">
    <property type="term" value="F:threonine-type endopeptidase activity"/>
    <property type="evidence" value="ECO:0007669"/>
    <property type="project" value="UniProtKB-KW"/>
</dbReference>
<dbReference type="EMBL" id="FOXF01000026">
    <property type="protein sequence ID" value="SFP46767.1"/>
    <property type="molecule type" value="Genomic_DNA"/>
</dbReference>
<dbReference type="Gene3D" id="3.60.20.10">
    <property type="entry name" value="Glutamine Phosphoribosylpyrophosphate, subunit 1, domain 1"/>
    <property type="match status" value="1"/>
</dbReference>
<comment type="similarity">
    <text evidence="2 10">Belongs to the peptidase T1B family. HslV subfamily.</text>
</comment>
<dbReference type="SUPFAM" id="SSF56235">
    <property type="entry name" value="N-terminal nucleophile aminohydrolases (Ntn hydrolases)"/>
    <property type="match status" value="1"/>
</dbReference>
<reference evidence="11 12" key="1">
    <citation type="submission" date="2016-10" db="EMBL/GenBank/DDBJ databases">
        <authorList>
            <person name="Varghese N."/>
            <person name="Submissions S."/>
        </authorList>
    </citation>
    <scope>NUCLEOTIDE SEQUENCE [LARGE SCALE GENOMIC DNA]</scope>
    <source>
        <strain evidence="11 12">DSM 1361</strain>
    </source>
</reference>
<comment type="function">
    <text evidence="10">Protease subunit of a proteasome-like degradation complex believed to be a general protein degrading machinery.</text>
</comment>
<keyword evidence="9 10" id="KW-0915">Sodium</keyword>
<dbReference type="GO" id="GO:0005839">
    <property type="term" value="C:proteasome core complex"/>
    <property type="evidence" value="ECO:0007669"/>
    <property type="project" value="InterPro"/>
</dbReference>
<accession>A0A662ZHW8</accession>
<dbReference type="GO" id="GO:0046872">
    <property type="term" value="F:metal ion binding"/>
    <property type="evidence" value="ECO:0007669"/>
    <property type="project" value="UniProtKB-KW"/>
</dbReference>
<dbReference type="PIRSF" id="PIRSF039093">
    <property type="entry name" value="HslV"/>
    <property type="match status" value="1"/>
</dbReference>
<evidence type="ECO:0000256" key="4">
    <source>
        <dbReference type="ARBA" id="ARBA00022533"/>
    </source>
</evidence>
<keyword evidence="7 10" id="KW-0479">Metal-binding</keyword>
<dbReference type="NCBIfam" id="NF003964">
    <property type="entry name" value="PRK05456.1"/>
    <property type="match status" value="1"/>
</dbReference>
<comment type="catalytic activity">
    <reaction evidence="10">
        <text>ATP-dependent cleavage of peptide bonds with broad specificity.</text>
        <dbReference type="EC" id="3.4.25.2"/>
    </reaction>
</comment>
<feature type="active site" evidence="10">
    <location>
        <position position="2"/>
    </location>
</feature>
<dbReference type="OrthoDB" id="9804884at2"/>
<evidence type="ECO:0000256" key="8">
    <source>
        <dbReference type="ARBA" id="ARBA00022801"/>
    </source>
</evidence>
<dbReference type="GO" id="GO:0051603">
    <property type="term" value="P:proteolysis involved in protein catabolic process"/>
    <property type="evidence" value="ECO:0007669"/>
    <property type="project" value="InterPro"/>
</dbReference>
<dbReference type="NCBIfam" id="TIGR03692">
    <property type="entry name" value="ATP_dep_HslV"/>
    <property type="match status" value="1"/>
</dbReference>
<evidence type="ECO:0000256" key="3">
    <source>
        <dbReference type="ARBA" id="ARBA00022490"/>
    </source>
</evidence>
<dbReference type="InterPro" id="IPR029055">
    <property type="entry name" value="Ntn_hydrolases_N"/>
</dbReference>
<feature type="binding site" evidence="10">
    <location>
        <position position="163"/>
    </location>
    <ligand>
        <name>Na(+)</name>
        <dbReference type="ChEBI" id="CHEBI:29101"/>
    </ligand>
</feature>
<keyword evidence="12" id="KW-1185">Reference proteome</keyword>
<dbReference type="InterPro" id="IPR001353">
    <property type="entry name" value="Proteasome_sua/b"/>
</dbReference>
<dbReference type="PROSITE" id="PS51476">
    <property type="entry name" value="PROTEASOME_BETA_2"/>
    <property type="match status" value="1"/>
</dbReference>
<dbReference type="AlphaFoldDB" id="A0A662ZHW8"/>
<dbReference type="GO" id="GO:0009376">
    <property type="term" value="C:HslUV protease complex"/>
    <property type="evidence" value="ECO:0007669"/>
    <property type="project" value="UniProtKB-UniRule"/>
</dbReference>
<dbReference type="Proteomes" id="UP000243745">
    <property type="component" value="Unassembled WGS sequence"/>
</dbReference>
<evidence type="ECO:0000313" key="11">
    <source>
        <dbReference type="EMBL" id="SFP46767.1"/>
    </source>
</evidence>
<evidence type="ECO:0000256" key="6">
    <source>
        <dbReference type="ARBA" id="ARBA00022698"/>
    </source>
</evidence>
<dbReference type="PANTHER" id="PTHR32194:SF0">
    <property type="entry name" value="ATP-DEPENDENT PROTEASE SUBUNIT HSLV"/>
    <property type="match status" value="1"/>
</dbReference>
<keyword evidence="4 10" id="KW-0021">Allosteric enzyme</keyword>
<keyword evidence="6 10" id="KW-0888">Threonine protease</keyword>